<gene>
    <name evidence="3" type="ORF">G9U52_35400</name>
</gene>
<evidence type="ECO:0000313" key="4">
    <source>
        <dbReference type="Proteomes" id="UP001165962"/>
    </source>
</evidence>
<proteinExistence type="predicted"/>
<evidence type="ECO:0000259" key="2">
    <source>
        <dbReference type="Pfam" id="PF13333"/>
    </source>
</evidence>
<evidence type="ECO:0000313" key="3">
    <source>
        <dbReference type="EMBL" id="NHN35020.1"/>
    </source>
</evidence>
<sequence length="99" mass="11659">MHVSGIQQTIGSIQRQRQPLSQSNLPGKRHLYRILLFASRKSESEIHQAIKEYIYIYNYQRFQAKLKQRGPIEYRHASGCLVFFFCLLDRGMTIPVVFL</sequence>
<feature type="domain" description="Integrase catalytic" evidence="2">
    <location>
        <begin position="42"/>
        <end position="77"/>
    </location>
</feature>
<reference evidence="3" key="1">
    <citation type="submission" date="2020-03" db="EMBL/GenBank/DDBJ databases">
        <title>Draft sequencing of Paenibacilllus sp. S3N08.</title>
        <authorList>
            <person name="Kim D.-U."/>
        </authorList>
    </citation>
    <scope>NUCLEOTIDE SEQUENCE</scope>
    <source>
        <strain evidence="3">S3N08</strain>
    </source>
</reference>
<comment type="caution">
    <text evidence="3">The sequence shown here is derived from an EMBL/GenBank/DDBJ whole genome shotgun (WGS) entry which is preliminary data.</text>
</comment>
<dbReference type="EMBL" id="JAAOIW010000025">
    <property type="protein sequence ID" value="NHN35020.1"/>
    <property type="molecule type" value="Genomic_DNA"/>
</dbReference>
<accession>A0ABX0JHV9</accession>
<keyword evidence="4" id="KW-1185">Reference proteome</keyword>
<dbReference type="InterPro" id="IPR001584">
    <property type="entry name" value="Integrase_cat-core"/>
</dbReference>
<protein>
    <submittedName>
        <fullName evidence="3">IS3 family transposase</fullName>
    </submittedName>
</protein>
<dbReference type="Proteomes" id="UP001165962">
    <property type="component" value="Unassembled WGS sequence"/>
</dbReference>
<feature type="region of interest" description="Disordered" evidence="1">
    <location>
        <begin position="1"/>
        <end position="24"/>
    </location>
</feature>
<evidence type="ECO:0000256" key="1">
    <source>
        <dbReference type="SAM" id="MobiDB-lite"/>
    </source>
</evidence>
<name>A0ABX0JHV9_9BACL</name>
<organism evidence="3 4">
    <name type="scientific">Paenibacillus agricola</name>
    <dbReference type="NCBI Taxonomy" id="2716264"/>
    <lineage>
        <taxon>Bacteria</taxon>
        <taxon>Bacillati</taxon>
        <taxon>Bacillota</taxon>
        <taxon>Bacilli</taxon>
        <taxon>Bacillales</taxon>
        <taxon>Paenibacillaceae</taxon>
        <taxon>Paenibacillus</taxon>
    </lineage>
</organism>
<dbReference type="Pfam" id="PF13333">
    <property type="entry name" value="rve_2"/>
    <property type="match status" value="1"/>
</dbReference>